<organism evidence="1 2">
    <name type="scientific">Henosepilachna vigintioctopunctata</name>
    <dbReference type="NCBI Taxonomy" id="420089"/>
    <lineage>
        <taxon>Eukaryota</taxon>
        <taxon>Metazoa</taxon>
        <taxon>Ecdysozoa</taxon>
        <taxon>Arthropoda</taxon>
        <taxon>Hexapoda</taxon>
        <taxon>Insecta</taxon>
        <taxon>Pterygota</taxon>
        <taxon>Neoptera</taxon>
        <taxon>Endopterygota</taxon>
        <taxon>Coleoptera</taxon>
        <taxon>Polyphaga</taxon>
        <taxon>Cucujiformia</taxon>
        <taxon>Coccinelloidea</taxon>
        <taxon>Coccinellidae</taxon>
        <taxon>Epilachninae</taxon>
        <taxon>Epilachnini</taxon>
        <taxon>Henosepilachna</taxon>
    </lineage>
</organism>
<comment type="caution">
    <text evidence="1">The sequence shown here is derived from an EMBL/GenBank/DDBJ whole genome shotgun (WGS) entry which is preliminary data.</text>
</comment>
<name>A0AAW1V5S4_9CUCU</name>
<accession>A0AAW1V5S4</accession>
<dbReference type="Proteomes" id="UP001431783">
    <property type="component" value="Unassembled WGS sequence"/>
</dbReference>
<evidence type="ECO:0000313" key="1">
    <source>
        <dbReference type="EMBL" id="KAK9888703.1"/>
    </source>
</evidence>
<evidence type="ECO:0000313" key="2">
    <source>
        <dbReference type="Proteomes" id="UP001431783"/>
    </source>
</evidence>
<gene>
    <name evidence="1" type="ORF">WA026_000932</name>
</gene>
<proteinExistence type="predicted"/>
<sequence length="166" mass="18821">MFYQILNSKPFDIFDKQESCLNPNVFVYPAEISDSSCLSAFQNHIDIGSSSGKAIIRPHHPHRDVSWESRANAKCIFDAYGQKIARCGQINCERTVRERARHSHKHIKHTLCVTWEELEVGRAVRKSEFMAMPSSLLDAKVWGLGVQARIGQRGVPLTLKDLCLNI</sequence>
<keyword evidence="2" id="KW-1185">Reference proteome</keyword>
<protein>
    <submittedName>
        <fullName evidence="1">Uncharacterized protein</fullName>
    </submittedName>
</protein>
<dbReference type="EMBL" id="JARQZJ010000121">
    <property type="protein sequence ID" value="KAK9888703.1"/>
    <property type="molecule type" value="Genomic_DNA"/>
</dbReference>
<reference evidence="1 2" key="1">
    <citation type="submission" date="2023-03" db="EMBL/GenBank/DDBJ databases">
        <title>Genome insight into feeding habits of ladybird beetles.</title>
        <authorList>
            <person name="Li H.-S."/>
            <person name="Huang Y.-H."/>
            <person name="Pang H."/>
        </authorList>
    </citation>
    <scope>NUCLEOTIDE SEQUENCE [LARGE SCALE GENOMIC DNA]</scope>
    <source>
        <strain evidence="1">SYSU_2023b</strain>
        <tissue evidence="1">Whole body</tissue>
    </source>
</reference>
<dbReference type="AlphaFoldDB" id="A0AAW1V5S4"/>